<evidence type="ECO:0000259" key="13">
    <source>
        <dbReference type="PROSITE" id="PS51900"/>
    </source>
</evidence>
<feature type="domain" description="Core-binding (CB)" evidence="13">
    <location>
        <begin position="3"/>
        <end position="89"/>
    </location>
</feature>
<evidence type="ECO:0000256" key="9">
    <source>
        <dbReference type="ARBA" id="ARBA00023306"/>
    </source>
</evidence>
<feature type="domain" description="Tyr recombinase" evidence="12">
    <location>
        <begin position="110"/>
        <end position="294"/>
    </location>
</feature>
<keyword evidence="8 10" id="KW-0233">DNA recombination</keyword>
<proteinExistence type="inferred from homology"/>
<evidence type="ECO:0000313" key="15">
    <source>
        <dbReference type="Proteomes" id="UP000391919"/>
    </source>
</evidence>
<evidence type="ECO:0000313" key="14">
    <source>
        <dbReference type="EMBL" id="GER69057.1"/>
    </source>
</evidence>
<dbReference type="GO" id="GO:0005737">
    <property type="term" value="C:cytoplasm"/>
    <property type="evidence" value="ECO:0007669"/>
    <property type="project" value="UniProtKB-SubCell"/>
</dbReference>
<evidence type="ECO:0000256" key="5">
    <source>
        <dbReference type="ARBA" id="ARBA00022829"/>
    </source>
</evidence>
<dbReference type="Proteomes" id="UP000391919">
    <property type="component" value="Unassembled WGS sequence"/>
</dbReference>
<feature type="active site" evidence="10">
    <location>
        <position position="150"/>
    </location>
</feature>
<dbReference type="PROSITE" id="PS51900">
    <property type="entry name" value="CB"/>
    <property type="match status" value="1"/>
</dbReference>
<name>A0A5J4JEX6_9BACI</name>
<keyword evidence="6 10" id="KW-0229">DNA integration</keyword>
<feature type="active site" evidence="10">
    <location>
        <position position="246"/>
    </location>
</feature>
<keyword evidence="4 10" id="KW-0132">Cell division</keyword>
<dbReference type="HAMAP" id="MF_01808">
    <property type="entry name" value="Recomb_XerC_XerD"/>
    <property type="match status" value="1"/>
</dbReference>
<evidence type="ECO:0000256" key="10">
    <source>
        <dbReference type="HAMAP-Rule" id="MF_01808"/>
    </source>
</evidence>
<dbReference type="Gene3D" id="1.10.443.10">
    <property type="entry name" value="Intergrase catalytic core"/>
    <property type="match status" value="1"/>
</dbReference>
<dbReference type="RefSeq" id="WP_151679123.1">
    <property type="nucleotide sequence ID" value="NZ_BKZP01000001.1"/>
</dbReference>
<keyword evidence="3 10" id="KW-0963">Cytoplasm</keyword>
<dbReference type="CDD" id="cd00798">
    <property type="entry name" value="INT_XerDC_C"/>
    <property type="match status" value="1"/>
</dbReference>
<comment type="subunit">
    <text evidence="10">Forms a cyclic heterotetrameric complex composed of two molecules of XerC and two molecules of XerD.</text>
</comment>
<evidence type="ECO:0000256" key="7">
    <source>
        <dbReference type="ARBA" id="ARBA00023125"/>
    </source>
</evidence>
<dbReference type="Pfam" id="PF02899">
    <property type="entry name" value="Phage_int_SAM_1"/>
    <property type="match status" value="1"/>
</dbReference>
<dbReference type="GO" id="GO:0003677">
    <property type="term" value="F:DNA binding"/>
    <property type="evidence" value="ECO:0007669"/>
    <property type="project" value="UniProtKB-UniRule"/>
</dbReference>
<dbReference type="NCBIfam" id="NF040815">
    <property type="entry name" value="recomb_XerA_Arch"/>
    <property type="match status" value="1"/>
</dbReference>
<dbReference type="PROSITE" id="PS51898">
    <property type="entry name" value="TYR_RECOMBINASE"/>
    <property type="match status" value="1"/>
</dbReference>
<dbReference type="PANTHER" id="PTHR30349:SF77">
    <property type="entry name" value="TYROSINE RECOMBINASE XERC"/>
    <property type="match status" value="1"/>
</dbReference>
<dbReference type="InterPro" id="IPR011931">
    <property type="entry name" value="Recomb_XerC"/>
</dbReference>
<dbReference type="InterPro" id="IPR044068">
    <property type="entry name" value="CB"/>
</dbReference>
<comment type="similarity">
    <text evidence="2 10">Belongs to the 'phage' integrase family. XerC subfamily.</text>
</comment>
<reference evidence="14 15" key="1">
    <citation type="submission" date="2019-09" db="EMBL/GenBank/DDBJ databases">
        <title>Draft genome sequence of Bacillus sp. JC-7.</title>
        <authorList>
            <person name="Tanaka N."/>
            <person name="Shiwa Y."/>
            <person name="Fujita N."/>
            <person name="Tanasupawat S."/>
        </authorList>
    </citation>
    <scope>NUCLEOTIDE SEQUENCE [LARGE SCALE GENOMIC DNA]</scope>
    <source>
        <strain evidence="14 15">JC-7</strain>
    </source>
</reference>
<evidence type="ECO:0000256" key="8">
    <source>
        <dbReference type="ARBA" id="ARBA00023172"/>
    </source>
</evidence>
<evidence type="ECO:0000256" key="4">
    <source>
        <dbReference type="ARBA" id="ARBA00022618"/>
    </source>
</evidence>
<dbReference type="NCBIfam" id="NF001399">
    <property type="entry name" value="PRK00283.1"/>
    <property type="match status" value="1"/>
</dbReference>
<dbReference type="InterPro" id="IPR010998">
    <property type="entry name" value="Integrase_recombinase_N"/>
</dbReference>
<dbReference type="NCBIfam" id="TIGR02224">
    <property type="entry name" value="recomb_XerC"/>
    <property type="match status" value="1"/>
</dbReference>
<evidence type="ECO:0000256" key="6">
    <source>
        <dbReference type="ARBA" id="ARBA00022908"/>
    </source>
</evidence>
<dbReference type="InterPro" id="IPR011010">
    <property type="entry name" value="DNA_brk_join_enz"/>
</dbReference>
<dbReference type="GO" id="GO:0006313">
    <property type="term" value="P:DNA transposition"/>
    <property type="evidence" value="ECO:0007669"/>
    <property type="project" value="UniProtKB-UniRule"/>
</dbReference>
<feature type="active site" evidence="10">
    <location>
        <position position="249"/>
    </location>
</feature>
<accession>A0A5J4JEX6</accession>
<dbReference type="SUPFAM" id="SSF56349">
    <property type="entry name" value="DNA breaking-rejoining enzymes"/>
    <property type="match status" value="1"/>
</dbReference>
<dbReference type="AlphaFoldDB" id="A0A5J4JEX6"/>
<organism evidence="14 15">
    <name type="scientific">Weizmannia acidilactici</name>
    <dbReference type="NCBI Taxonomy" id="2607726"/>
    <lineage>
        <taxon>Bacteria</taxon>
        <taxon>Bacillati</taxon>
        <taxon>Bacillota</taxon>
        <taxon>Bacilli</taxon>
        <taxon>Bacillales</taxon>
        <taxon>Bacillaceae</taxon>
        <taxon>Heyndrickxia</taxon>
    </lineage>
</organism>
<dbReference type="EMBL" id="BKZQ01000003">
    <property type="protein sequence ID" value="GER69057.1"/>
    <property type="molecule type" value="Genomic_DNA"/>
</dbReference>
<evidence type="ECO:0000256" key="1">
    <source>
        <dbReference type="ARBA" id="ARBA00004496"/>
    </source>
</evidence>
<keyword evidence="15" id="KW-1185">Reference proteome</keyword>
<comment type="subcellular location">
    <subcellularLocation>
        <location evidence="1 10">Cytoplasm</location>
    </subcellularLocation>
</comment>
<keyword evidence="5 10" id="KW-0159">Chromosome partition</keyword>
<dbReference type="PANTHER" id="PTHR30349">
    <property type="entry name" value="PHAGE INTEGRASE-RELATED"/>
    <property type="match status" value="1"/>
</dbReference>
<evidence type="ECO:0000256" key="3">
    <source>
        <dbReference type="ARBA" id="ARBA00022490"/>
    </source>
</evidence>
<dbReference type="InterPro" id="IPR050090">
    <property type="entry name" value="Tyrosine_recombinase_XerCD"/>
</dbReference>
<dbReference type="GO" id="GO:0007059">
    <property type="term" value="P:chromosome segregation"/>
    <property type="evidence" value="ECO:0007669"/>
    <property type="project" value="UniProtKB-UniRule"/>
</dbReference>
<comment type="caution">
    <text evidence="14">The sequence shown here is derived from an EMBL/GenBank/DDBJ whole genome shotgun (WGS) entry which is preliminary data.</text>
</comment>
<evidence type="ECO:0000256" key="11">
    <source>
        <dbReference type="NCBIfam" id="TIGR02224"/>
    </source>
</evidence>
<dbReference type="InterPro" id="IPR013762">
    <property type="entry name" value="Integrase-like_cat_sf"/>
</dbReference>
<sequence length="300" mass="34944">MNGELSGYLHSFMEYMQVEKNFSTYTVRYYRQDLEDFFAFMSEQGIASLDEVVYPDGRLYLTKLYERQYSRASVARKISSIRSFFKFLLREHLVKENPFALLSQPKQHKRLPKFFYEDEMEQLFHACEGEDDLSARNRALLEILYATGIRVSECVNIQLQDIDFEFETIHVKGKGSKERIVLFGHFASNAVSDYMEHARKALMHGKERHPYLFVNARGGPLTENGVRYILNGIIKKAALTGKIHPHMLRHTFATHLLNHGADLRTVQDLLGHESLSSTQVYTHVTKEHLRQTYMSFHPRA</sequence>
<keyword evidence="7 10" id="KW-0238">DNA-binding</keyword>
<dbReference type="GO" id="GO:0009037">
    <property type="term" value="F:tyrosine-based site-specific recombinase activity"/>
    <property type="evidence" value="ECO:0007669"/>
    <property type="project" value="UniProtKB-UniRule"/>
</dbReference>
<dbReference type="Gene3D" id="1.10.150.130">
    <property type="match status" value="1"/>
</dbReference>
<gene>
    <name evidence="14" type="primary">xerD_1</name>
    <name evidence="10" type="synonym">xerC</name>
    <name evidence="14" type="ORF">BpJC7_03600</name>
</gene>
<dbReference type="InterPro" id="IPR004107">
    <property type="entry name" value="Integrase_SAM-like_N"/>
</dbReference>
<dbReference type="GO" id="GO:0051301">
    <property type="term" value="P:cell division"/>
    <property type="evidence" value="ECO:0007669"/>
    <property type="project" value="UniProtKB-UniRule"/>
</dbReference>
<protein>
    <recommendedName>
        <fullName evidence="10 11">Tyrosine recombinase XerC</fullName>
    </recommendedName>
</protein>
<keyword evidence="9 10" id="KW-0131">Cell cycle</keyword>
<feature type="active site" evidence="10">
    <location>
        <position position="272"/>
    </location>
</feature>
<comment type="function">
    <text evidence="10">Site-specific tyrosine recombinase, which acts by catalyzing the cutting and rejoining of the recombining DNA molecules. The XerC-XerD complex is essential to convert dimers of the bacterial chromosome into monomers to permit their segregation at cell division. It also contributes to the segregational stability of plasmids.</text>
</comment>
<feature type="active site" evidence="10">
    <location>
        <position position="174"/>
    </location>
</feature>
<dbReference type="InterPro" id="IPR002104">
    <property type="entry name" value="Integrase_catalytic"/>
</dbReference>
<dbReference type="Pfam" id="PF00589">
    <property type="entry name" value="Phage_integrase"/>
    <property type="match status" value="1"/>
</dbReference>
<evidence type="ECO:0000259" key="12">
    <source>
        <dbReference type="PROSITE" id="PS51898"/>
    </source>
</evidence>
<dbReference type="InterPro" id="IPR023009">
    <property type="entry name" value="Tyrosine_recombinase_XerC/XerD"/>
</dbReference>
<evidence type="ECO:0000256" key="2">
    <source>
        <dbReference type="ARBA" id="ARBA00006657"/>
    </source>
</evidence>
<feature type="active site" description="O-(3'-phospho-DNA)-tyrosine intermediate" evidence="10">
    <location>
        <position position="281"/>
    </location>
</feature>